<reference evidence="1" key="1">
    <citation type="submission" date="2020-05" db="EMBL/GenBank/DDBJ databases">
        <title>Large-scale comparative analyses of tick genomes elucidate their genetic diversity and vector capacities.</title>
        <authorList>
            <person name="Jia N."/>
            <person name="Wang J."/>
            <person name="Shi W."/>
            <person name="Du L."/>
            <person name="Sun Y."/>
            <person name="Zhan W."/>
            <person name="Jiang J."/>
            <person name="Wang Q."/>
            <person name="Zhang B."/>
            <person name="Ji P."/>
            <person name="Sakyi L.B."/>
            <person name="Cui X."/>
            <person name="Yuan T."/>
            <person name="Jiang B."/>
            <person name="Yang W."/>
            <person name="Lam T.T.-Y."/>
            <person name="Chang Q."/>
            <person name="Ding S."/>
            <person name="Wang X."/>
            <person name="Zhu J."/>
            <person name="Ruan X."/>
            <person name="Zhao L."/>
            <person name="Wei J."/>
            <person name="Que T."/>
            <person name="Du C."/>
            <person name="Cheng J."/>
            <person name="Dai P."/>
            <person name="Han X."/>
            <person name="Huang E."/>
            <person name="Gao Y."/>
            <person name="Liu J."/>
            <person name="Shao H."/>
            <person name="Ye R."/>
            <person name="Li L."/>
            <person name="Wei W."/>
            <person name="Wang X."/>
            <person name="Wang C."/>
            <person name="Yang T."/>
            <person name="Huo Q."/>
            <person name="Li W."/>
            <person name="Guo W."/>
            <person name="Chen H."/>
            <person name="Zhou L."/>
            <person name="Ni X."/>
            <person name="Tian J."/>
            <person name="Zhou Y."/>
            <person name="Sheng Y."/>
            <person name="Liu T."/>
            <person name="Pan Y."/>
            <person name="Xia L."/>
            <person name="Li J."/>
            <person name="Zhao F."/>
            <person name="Cao W."/>
        </authorList>
    </citation>
    <scope>NUCLEOTIDE SEQUENCE</scope>
    <source>
        <strain evidence="1">Hyas-2018</strain>
    </source>
</reference>
<comment type="caution">
    <text evidence="1">The sequence shown here is derived from an EMBL/GenBank/DDBJ whole genome shotgun (WGS) entry which is preliminary data.</text>
</comment>
<dbReference type="EMBL" id="CM023485">
    <property type="protein sequence ID" value="KAH6930976.1"/>
    <property type="molecule type" value="Genomic_DNA"/>
</dbReference>
<evidence type="ECO:0000313" key="2">
    <source>
        <dbReference type="Proteomes" id="UP000821845"/>
    </source>
</evidence>
<accession>A0ACB7S7P6</accession>
<evidence type="ECO:0000313" key="1">
    <source>
        <dbReference type="EMBL" id="KAH6930976.1"/>
    </source>
</evidence>
<gene>
    <name evidence="1" type="ORF">HPB50_021158</name>
</gene>
<dbReference type="Proteomes" id="UP000821845">
    <property type="component" value="Chromosome 5"/>
</dbReference>
<sequence>MGTLARDTTPAAMASTLTQTLFGFDCGLDWRPTTFVKAIPSTRMCSVCGLVPAKAATLPCRHLLCMHCYGNKRKCCPLDGEFFQEEDVAISVFGKDSVLGRMVRCWNAHNGCDVEDLASAMIEHFANDCRFHVVRCASCYGKFLHTDLADHVQSCRVASLCREQPAGDNVVNAILEVKDALKKISEENASMKAQLESISERLASDRDTANPLELPTLATKLKLLEQHLNSSKGSDSKVQSETVGDVTAGAPLTTTTSCVVEKQEAAPEKYPSVVDQRRPASNARPASPATKNFLAASERNTCEFSEVSNGFIDSLKCEFMEALIEEQNRAPSRARSDYRMRNVLSEVSSRIGSLECDMVLKKTVSGKDFANGLKLLGVACLGVTNDAFNVSAPLEWVVDDWACREESSRVCGSLTSVGPCAYFYGYFIGFRITIYPLSAELALAPCVLRGIYDDFLTWPPNLAFMVRFVHPSDFDFDMIVGGENKWKDGARKTYHFREVLFEGPTHNVSLQELKQRNFIANDELRLEFEFYRPNTDLE</sequence>
<keyword evidence="2" id="KW-1185">Reference proteome</keyword>
<name>A0ACB7S7P6_HYAAI</name>
<proteinExistence type="predicted"/>
<protein>
    <submittedName>
        <fullName evidence="1">Uncharacterized protein</fullName>
    </submittedName>
</protein>
<organism evidence="1 2">
    <name type="scientific">Hyalomma asiaticum</name>
    <name type="common">Tick</name>
    <dbReference type="NCBI Taxonomy" id="266040"/>
    <lineage>
        <taxon>Eukaryota</taxon>
        <taxon>Metazoa</taxon>
        <taxon>Ecdysozoa</taxon>
        <taxon>Arthropoda</taxon>
        <taxon>Chelicerata</taxon>
        <taxon>Arachnida</taxon>
        <taxon>Acari</taxon>
        <taxon>Parasitiformes</taxon>
        <taxon>Ixodida</taxon>
        <taxon>Ixodoidea</taxon>
        <taxon>Ixodidae</taxon>
        <taxon>Hyalomminae</taxon>
        <taxon>Hyalomma</taxon>
    </lineage>
</organism>